<organism evidence="2 3">
    <name type="scientific">Cercophora newfieldiana</name>
    <dbReference type="NCBI Taxonomy" id="92897"/>
    <lineage>
        <taxon>Eukaryota</taxon>
        <taxon>Fungi</taxon>
        <taxon>Dikarya</taxon>
        <taxon>Ascomycota</taxon>
        <taxon>Pezizomycotina</taxon>
        <taxon>Sordariomycetes</taxon>
        <taxon>Sordariomycetidae</taxon>
        <taxon>Sordariales</taxon>
        <taxon>Lasiosphaeriaceae</taxon>
        <taxon>Cercophora</taxon>
    </lineage>
</organism>
<dbReference type="AlphaFoldDB" id="A0AA39XSD9"/>
<evidence type="ECO:0000256" key="1">
    <source>
        <dbReference type="SAM" id="MobiDB-lite"/>
    </source>
</evidence>
<reference evidence="2" key="1">
    <citation type="submission" date="2023-06" db="EMBL/GenBank/DDBJ databases">
        <title>Genome-scale phylogeny and comparative genomics of the fungal order Sordariales.</title>
        <authorList>
            <consortium name="Lawrence Berkeley National Laboratory"/>
            <person name="Hensen N."/>
            <person name="Bonometti L."/>
            <person name="Westerberg I."/>
            <person name="Brannstrom I.O."/>
            <person name="Guillou S."/>
            <person name="Cros-Aarteil S."/>
            <person name="Calhoun S."/>
            <person name="Haridas S."/>
            <person name="Kuo A."/>
            <person name="Mondo S."/>
            <person name="Pangilinan J."/>
            <person name="Riley R."/>
            <person name="Labutti K."/>
            <person name="Andreopoulos B."/>
            <person name="Lipzen A."/>
            <person name="Chen C."/>
            <person name="Yanf M."/>
            <person name="Daum C."/>
            <person name="Ng V."/>
            <person name="Clum A."/>
            <person name="Steindorff A."/>
            <person name="Ohm R."/>
            <person name="Martin F."/>
            <person name="Silar P."/>
            <person name="Natvig D."/>
            <person name="Lalanne C."/>
            <person name="Gautier V."/>
            <person name="Ament-Velasquez S.L."/>
            <person name="Kruys A."/>
            <person name="Hutchinson M.I."/>
            <person name="Powell A.J."/>
            <person name="Barry K."/>
            <person name="Miller A.N."/>
            <person name="Grigoriev I.V."/>
            <person name="Debuchy R."/>
            <person name="Gladieux P."/>
            <person name="Thoren M.H."/>
            <person name="Johannesson H."/>
        </authorList>
    </citation>
    <scope>NUCLEOTIDE SEQUENCE</scope>
    <source>
        <strain evidence="2">SMH2532-1</strain>
    </source>
</reference>
<evidence type="ECO:0000313" key="3">
    <source>
        <dbReference type="Proteomes" id="UP001174936"/>
    </source>
</evidence>
<gene>
    <name evidence="2" type="ORF">B0T16DRAFT_421319</name>
</gene>
<dbReference type="EMBL" id="JAULSV010000007">
    <property type="protein sequence ID" value="KAK0638532.1"/>
    <property type="molecule type" value="Genomic_DNA"/>
</dbReference>
<comment type="caution">
    <text evidence="2">The sequence shown here is derived from an EMBL/GenBank/DDBJ whole genome shotgun (WGS) entry which is preliminary data.</text>
</comment>
<protein>
    <submittedName>
        <fullName evidence="2">Uncharacterized protein</fullName>
    </submittedName>
</protein>
<dbReference type="Proteomes" id="UP001174936">
    <property type="component" value="Unassembled WGS sequence"/>
</dbReference>
<feature type="compositionally biased region" description="Low complexity" evidence="1">
    <location>
        <begin position="154"/>
        <end position="171"/>
    </location>
</feature>
<feature type="region of interest" description="Disordered" evidence="1">
    <location>
        <begin position="119"/>
        <end position="172"/>
    </location>
</feature>
<evidence type="ECO:0000313" key="2">
    <source>
        <dbReference type="EMBL" id="KAK0638532.1"/>
    </source>
</evidence>
<feature type="compositionally biased region" description="Low complexity" evidence="1">
    <location>
        <begin position="119"/>
        <end position="141"/>
    </location>
</feature>
<keyword evidence="3" id="KW-1185">Reference proteome</keyword>
<sequence>MASCVGNPTFDHASRNPNHFDQWPAGVPGYICKTPPFGSGSAPRFTQCCAGSRVFNITSSTSPSDAEYPVSCALFCQIDPRRDDPGRSEFMDCLTDGGKEPRDWEVLCAMMNSNAGVSGVPTPATTTGAGTRTTATKSATGNATGGATPITSVPSATTSGAGGVATTPASGQARGCKARGWVVALFLVVAVLG</sequence>
<accession>A0AA39XSD9</accession>
<proteinExistence type="predicted"/>
<name>A0AA39XSD9_9PEZI</name>